<feature type="compositionally biased region" description="Low complexity" evidence="1">
    <location>
        <begin position="39"/>
        <end position="86"/>
    </location>
</feature>
<evidence type="ECO:0000256" key="1">
    <source>
        <dbReference type="SAM" id="MobiDB-lite"/>
    </source>
</evidence>
<proteinExistence type="predicted"/>
<dbReference type="AlphaFoldDB" id="A0A382ADC6"/>
<protein>
    <submittedName>
        <fullName evidence="2">Uncharacterized protein</fullName>
    </submittedName>
</protein>
<feature type="compositionally biased region" description="Acidic residues" evidence="1">
    <location>
        <begin position="87"/>
        <end position="96"/>
    </location>
</feature>
<sequence>MGDPGMAAMDDAFGAEGGTVAMDEALGGEGPMGPPQEGAPPMDDPMGAALDDSAAASDAAGSEGPAADGPAPTMDDVPAPDVADVPQTEDDQGLAG</sequence>
<organism evidence="2">
    <name type="scientific">marine metagenome</name>
    <dbReference type="NCBI Taxonomy" id="408172"/>
    <lineage>
        <taxon>unclassified sequences</taxon>
        <taxon>metagenomes</taxon>
        <taxon>ecological metagenomes</taxon>
    </lineage>
</organism>
<evidence type="ECO:0000313" key="2">
    <source>
        <dbReference type="EMBL" id="SVA99409.1"/>
    </source>
</evidence>
<feature type="region of interest" description="Disordered" evidence="1">
    <location>
        <begin position="1"/>
        <end position="96"/>
    </location>
</feature>
<reference evidence="2" key="1">
    <citation type="submission" date="2018-05" db="EMBL/GenBank/DDBJ databases">
        <authorList>
            <person name="Lanie J.A."/>
            <person name="Ng W.-L."/>
            <person name="Kazmierczak K.M."/>
            <person name="Andrzejewski T.M."/>
            <person name="Davidsen T.M."/>
            <person name="Wayne K.J."/>
            <person name="Tettelin H."/>
            <person name="Glass J.I."/>
            <person name="Rusch D."/>
            <person name="Podicherti R."/>
            <person name="Tsui H.-C.T."/>
            <person name="Winkler M.E."/>
        </authorList>
    </citation>
    <scope>NUCLEOTIDE SEQUENCE</scope>
</reference>
<gene>
    <name evidence="2" type="ORF">METZ01_LOCUS152263</name>
</gene>
<name>A0A382ADC6_9ZZZZ</name>
<accession>A0A382ADC6</accession>
<dbReference type="EMBL" id="UINC01024881">
    <property type="protein sequence ID" value="SVA99409.1"/>
    <property type="molecule type" value="Genomic_DNA"/>
</dbReference>